<evidence type="ECO:0000313" key="1">
    <source>
        <dbReference type="EMBL" id="GBP50366.1"/>
    </source>
</evidence>
<evidence type="ECO:0000313" key="2">
    <source>
        <dbReference type="Proteomes" id="UP000299102"/>
    </source>
</evidence>
<accession>A0A4C1WFZ2</accession>
<proteinExistence type="predicted"/>
<dbReference type="EMBL" id="BGZK01000564">
    <property type="protein sequence ID" value="GBP50366.1"/>
    <property type="molecule type" value="Genomic_DNA"/>
</dbReference>
<reference evidence="1 2" key="1">
    <citation type="journal article" date="2019" name="Commun. Biol.">
        <title>The bagworm genome reveals a unique fibroin gene that provides high tensile strength.</title>
        <authorList>
            <person name="Kono N."/>
            <person name="Nakamura H."/>
            <person name="Ohtoshi R."/>
            <person name="Tomita M."/>
            <person name="Numata K."/>
            <person name="Arakawa K."/>
        </authorList>
    </citation>
    <scope>NUCLEOTIDE SEQUENCE [LARGE SCALE GENOMIC DNA]</scope>
</reference>
<dbReference type="Proteomes" id="UP000299102">
    <property type="component" value="Unassembled WGS sequence"/>
</dbReference>
<dbReference type="OrthoDB" id="10017160at2759"/>
<organism evidence="1 2">
    <name type="scientific">Eumeta variegata</name>
    <name type="common">Bagworm moth</name>
    <name type="synonym">Eumeta japonica</name>
    <dbReference type="NCBI Taxonomy" id="151549"/>
    <lineage>
        <taxon>Eukaryota</taxon>
        <taxon>Metazoa</taxon>
        <taxon>Ecdysozoa</taxon>
        <taxon>Arthropoda</taxon>
        <taxon>Hexapoda</taxon>
        <taxon>Insecta</taxon>
        <taxon>Pterygota</taxon>
        <taxon>Neoptera</taxon>
        <taxon>Endopterygota</taxon>
        <taxon>Lepidoptera</taxon>
        <taxon>Glossata</taxon>
        <taxon>Ditrysia</taxon>
        <taxon>Tineoidea</taxon>
        <taxon>Psychidae</taxon>
        <taxon>Oiketicinae</taxon>
        <taxon>Eumeta</taxon>
    </lineage>
</organism>
<gene>
    <name evidence="1" type="ORF">EVAR_32611_1</name>
</gene>
<dbReference type="AlphaFoldDB" id="A0A4C1WFZ2"/>
<protein>
    <submittedName>
        <fullName evidence="1">Uncharacterized protein</fullName>
    </submittedName>
</protein>
<keyword evidence="2" id="KW-1185">Reference proteome</keyword>
<comment type="caution">
    <text evidence="1">The sequence shown here is derived from an EMBL/GenBank/DDBJ whole genome shotgun (WGS) entry which is preliminary data.</text>
</comment>
<sequence length="217" mass="24296">MLKTLEGGGGARRVLAEPLRLSGGRHLLAAPQNSKQTLYNSEFKDRRTNLTDDLRDGRPSTATTEDDIRAVRLMIETDKRVTYQQMQTSFGTGTLLSMFASNRANHIITISITKQIRPGKIKGSSGLCLHRARDVLKSVRHQTPATLFLFRRSHSTALRFVEPAMNSRFRGAFVFEGQTSDLNRNEPSGAAGGRRFRSIAREIVRSDILARRRLENG</sequence>
<name>A0A4C1WFZ2_EUMVA</name>